<keyword evidence="1" id="KW-0808">Transferase</keyword>
<evidence type="ECO:0000256" key="3">
    <source>
        <dbReference type="ARBA" id="ARBA00023012"/>
    </source>
</evidence>
<dbReference type="EnsemblBacteria" id="ACO77947">
    <property type="protein sequence ID" value="ACO77947"/>
    <property type="gene ID" value="Avin_17340"/>
</dbReference>
<organism evidence="5 6">
    <name type="scientific">Azotobacter vinelandii (strain DJ / ATCC BAA-1303)</name>
    <dbReference type="NCBI Taxonomy" id="322710"/>
    <lineage>
        <taxon>Bacteria</taxon>
        <taxon>Pseudomonadati</taxon>
        <taxon>Pseudomonadota</taxon>
        <taxon>Gammaproteobacteria</taxon>
        <taxon>Pseudomonadales</taxon>
        <taxon>Pseudomonadaceae</taxon>
        <taxon>Azotobacter</taxon>
    </lineage>
</organism>
<dbReference type="GO" id="GO:0046983">
    <property type="term" value="F:protein dimerization activity"/>
    <property type="evidence" value="ECO:0007669"/>
    <property type="project" value="InterPro"/>
</dbReference>
<dbReference type="eggNOG" id="COG4585">
    <property type="taxonomic scope" value="Bacteria"/>
</dbReference>
<evidence type="ECO:0000256" key="2">
    <source>
        <dbReference type="ARBA" id="ARBA00022777"/>
    </source>
</evidence>
<feature type="domain" description="PAS" evidence="4">
    <location>
        <begin position="37"/>
        <end position="86"/>
    </location>
</feature>
<dbReference type="STRING" id="322710.Avin_17340"/>
<sequence length="356" mass="40043">MDNNKEPAPTNNETDSIRPPYQALIEQSLVGIYILQDNRLKYSNNAFAQLNGYKIEDFVGRSLHDFLDRNHLMQVMRNIHTRIAQGGSMRYKVCARKSDGQPIYLEVHGSYTELEGRPAVAGVAIDITDRHNYEQELRNSREQLRILARHSNKLAEQLRARIAREIHDVLGGVLTSIKLDTNRLKQRADNPETLEIIESILGLSQEGIDMVREISEQLYPAVLDHLGLDAALRNDFERFCRRTGLNGDFHTSCTALNLGGSKSLAVYRIFQEALTNIAKHAQAEIVTVDVGLDRQLFHMEIKDDGQGLHANFPREGSLGLLSMKERAAEVGGMLEISGTARGTRLHLQIPLQEDKA</sequence>
<dbReference type="Gene3D" id="3.30.450.20">
    <property type="entry name" value="PAS domain"/>
    <property type="match status" value="1"/>
</dbReference>
<dbReference type="InterPro" id="IPR003594">
    <property type="entry name" value="HATPase_dom"/>
</dbReference>
<dbReference type="PROSITE" id="PS50112">
    <property type="entry name" value="PAS"/>
    <property type="match status" value="1"/>
</dbReference>
<dbReference type="InterPro" id="IPR036890">
    <property type="entry name" value="HATPase_C_sf"/>
</dbReference>
<dbReference type="Proteomes" id="UP000002424">
    <property type="component" value="Chromosome"/>
</dbReference>
<dbReference type="OrthoDB" id="9797605at2"/>
<keyword evidence="6" id="KW-1185">Reference proteome</keyword>
<dbReference type="InterPro" id="IPR050482">
    <property type="entry name" value="Sensor_HK_TwoCompSys"/>
</dbReference>
<evidence type="ECO:0000259" key="4">
    <source>
        <dbReference type="PROSITE" id="PS50112"/>
    </source>
</evidence>
<dbReference type="GeneID" id="88184998"/>
<proteinExistence type="predicted"/>
<dbReference type="RefSeq" id="WP_012700357.1">
    <property type="nucleotide sequence ID" value="NC_012560.1"/>
</dbReference>
<dbReference type="PANTHER" id="PTHR24421:SF59">
    <property type="entry name" value="OXYGEN SENSOR HISTIDINE KINASE NREB"/>
    <property type="match status" value="1"/>
</dbReference>
<accession>C1DSJ2</accession>
<name>C1DSJ2_AZOVD</name>
<dbReference type="SMART" id="SM00091">
    <property type="entry name" value="PAS"/>
    <property type="match status" value="1"/>
</dbReference>
<dbReference type="SMART" id="SM00387">
    <property type="entry name" value="HATPase_c"/>
    <property type="match status" value="1"/>
</dbReference>
<dbReference type="Gene3D" id="3.30.565.10">
    <property type="entry name" value="Histidine kinase-like ATPase, C-terminal domain"/>
    <property type="match status" value="1"/>
</dbReference>
<dbReference type="InterPro" id="IPR011712">
    <property type="entry name" value="Sig_transdc_His_kin_sub3_dim/P"/>
</dbReference>
<dbReference type="KEGG" id="avn:Avin_17340"/>
<evidence type="ECO:0000256" key="1">
    <source>
        <dbReference type="ARBA" id="ARBA00022679"/>
    </source>
</evidence>
<dbReference type="EMBL" id="CP001157">
    <property type="protein sequence ID" value="ACO77947.1"/>
    <property type="molecule type" value="Genomic_DNA"/>
</dbReference>
<keyword evidence="3" id="KW-0902">Two-component regulatory system</keyword>
<reference evidence="5 6" key="1">
    <citation type="journal article" date="2009" name="J. Bacteriol.">
        <title>Genome sequence of Azotobacter vinelandii, an obligate aerobe specialized to support diverse anaerobic metabolic processes.</title>
        <authorList>
            <person name="Setubal J.C."/>
            <person name="dos Santos P."/>
            <person name="Goldman B.S."/>
            <person name="Ertesvag H."/>
            <person name="Espin G."/>
            <person name="Rubio L.M."/>
            <person name="Valla S."/>
            <person name="Almeida N.F."/>
            <person name="Balasubramanian D."/>
            <person name="Cromes L."/>
            <person name="Curatti L."/>
            <person name="Du Z."/>
            <person name="Godsy E."/>
            <person name="Goodner B."/>
            <person name="Hellner-Burris K."/>
            <person name="Hernandez J.A."/>
            <person name="Houmiel K."/>
            <person name="Imperial J."/>
            <person name="Kennedy C."/>
            <person name="Larson T.J."/>
            <person name="Latreille P."/>
            <person name="Ligon L.S."/>
            <person name="Lu J."/>
            <person name="Maerk M."/>
            <person name="Miller N.M."/>
            <person name="Norton S."/>
            <person name="O'Carroll I.P."/>
            <person name="Paulsen I."/>
            <person name="Raulfs E.C."/>
            <person name="Roemer R."/>
            <person name="Rosser J."/>
            <person name="Segura D."/>
            <person name="Slater S."/>
            <person name="Stricklin S.L."/>
            <person name="Studholme D.J."/>
            <person name="Sun J."/>
            <person name="Viana C.J."/>
            <person name="Wallin E."/>
            <person name="Wang B."/>
            <person name="Wheeler C."/>
            <person name="Zhu H."/>
            <person name="Dean D.R."/>
            <person name="Dixon R."/>
            <person name="Wood D."/>
        </authorList>
    </citation>
    <scope>NUCLEOTIDE SEQUENCE [LARGE SCALE GENOMIC DNA]</scope>
    <source>
        <strain evidence="6">DJ / ATCC BAA-1303</strain>
    </source>
</reference>
<dbReference type="InterPro" id="IPR035965">
    <property type="entry name" value="PAS-like_dom_sf"/>
</dbReference>
<evidence type="ECO:0000313" key="6">
    <source>
        <dbReference type="Proteomes" id="UP000002424"/>
    </source>
</evidence>
<dbReference type="CDD" id="cd00130">
    <property type="entry name" value="PAS"/>
    <property type="match status" value="1"/>
</dbReference>
<keyword evidence="2 5" id="KW-0418">Kinase</keyword>
<dbReference type="Pfam" id="PF13426">
    <property type="entry name" value="PAS_9"/>
    <property type="match status" value="1"/>
</dbReference>
<dbReference type="CDD" id="cd16917">
    <property type="entry name" value="HATPase_UhpB-NarQ-NarX-like"/>
    <property type="match status" value="1"/>
</dbReference>
<dbReference type="PANTHER" id="PTHR24421">
    <property type="entry name" value="NITRATE/NITRITE SENSOR PROTEIN NARX-RELATED"/>
    <property type="match status" value="1"/>
</dbReference>
<gene>
    <name evidence="5" type="ordered locus">Avin_17340</name>
</gene>
<dbReference type="GO" id="GO:0016020">
    <property type="term" value="C:membrane"/>
    <property type="evidence" value="ECO:0007669"/>
    <property type="project" value="InterPro"/>
</dbReference>
<dbReference type="InterPro" id="IPR000014">
    <property type="entry name" value="PAS"/>
</dbReference>
<evidence type="ECO:0000313" key="5">
    <source>
        <dbReference type="EMBL" id="ACO77947.1"/>
    </source>
</evidence>
<dbReference type="SUPFAM" id="SSF55785">
    <property type="entry name" value="PYP-like sensor domain (PAS domain)"/>
    <property type="match status" value="1"/>
</dbReference>
<dbReference type="Pfam" id="PF02518">
    <property type="entry name" value="HATPase_c"/>
    <property type="match status" value="1"/>
</dbReference>
<dbReference type="Gene3D" id="1.20.5.1930">
    <property type="match status" value="1"/>
</dbReference>
<dbReference type="Pfam" id="PF07730">
    <property type="entry name" value="HisKA_3"/>
    <property type="match status" value="1"/>
</dbReference>
<dbReference type="SUPFAM" id="SSF55874">
    <property type="entry name" value="ATPase domain of HSP90 chaperone/DNA topoisomerase II/histidine kinase"/>
    <property type="match status" value="1"/>
</dbReference>
<dbReference type="HOGENOM" id="CLU_000445_114_0_6"/>
<protein>
    <submittedName>
        <fullName evidence="5">Intracellular sensory histidine protein kinase, two component</fullName>
    </submittedName>
</protein>
<dbReference type="AlphaFoldDB" id="C1DSJ2"/>
<dbReference type="NCBIfam" id="TIGR00229">
    <property type="entry name" value="sensory_box"/>
    <property type="match status" value="1"/>
</dbReference>
<dbReference type="GO" id="GO:0000155">
    <property type="term" value="F:phosphorelay sensor kinase activity"/>
    <property type="evidence" value="ECO:0007669"/>
    <property type="project" value="InterPro"/>
</dbReference>